<feature type="chain" id="PRO_5030820058" evidence="10">
    <location>
        <begin position="28"/>
        <end position="639"/>
    </location>
</feature>
<evidence type="ECO:0000256" key="2">
    <source>
        <dbReference type="ARBA" id="ARBA00022512"/>
    </source>
</evidence>
<organism evidence="12 13">
    <name type="scientific">Listeria seeligeri</name>
    <dbReference type="NCBI Taxonomy" id="1640"/>
    <lineage>
        <taxon>Bacteria</taxon>
        <taxon>Bacillati</taxon>
        <taxon>Bacillota</taxon>
        <taxon>Bacilli</taxon>
        <taxon>Bacillales</taxon>
        <taxon>Listeriaceae</taxon>
        <taxon>Listeria</taxon>
    </lineage>
</organism>
<dbReference type="InterPro" id="IPR054769">
    <property type="entry name" value="InlJ_EF-hand"/>
</dbReference>
<dbReference type="NCBIfam" id="TIGR01167">
    <property type="entry name" value="LPXTG_anchor"/>
    <property type="match status" value="1"/>
</dbReference>
<evidence type="ECO:0000256" key="8">
    <source>
        <dbReference type="SAM" id="MobiDB-lite"/>
    </source>
</evidence>
<dbReference type="GO" id="GO:0035591">
    <property type="term" value="F:signaling adaptor activity"/>
    <property type="evidence" value="ECO:0007669"/>
    <property type="project" value="TreeGrafter"/>
</dbReference>
<feature type="signal peptide" evidence="10">
    <location>
        <begin position="1"/>
        <end position="27"/>
    </location>
</feature>
<evidence type="ECO:0000256" key="1">
    <source>
        <dbReference type="ARBA" id="ARBA00004168"/>
    </source>
</evidence>
<dbReference type="Pfam" id="PF22350">
    <property type="entry name" value="Int_EF-hand"/>
    <property type="match status" value="1"/>
</dbReference>
<dbReference type="InterPro" id="IPR032675">
    <property type="entry name" value="LRR_dom_sf"/>
</dbReference>
<keyword evidence="5 10" id="KW-0732">Signal</keyword>
<comment type="subcellular location">
    <subcellularLocation>
        <location evidence="1">Secreted</location>
        <location evidence="1">Cell wall</location>
        <topology evidence="1">Peptidoglycan-anchor</topology>
    </subcellularLocation>
</comment>
<dbReference type="PROSITE" id="PS50847">
    <property type="entry name" value="GRAM_POS_ANCHORING"/>
    <property type="match status" value="1"/>
</dbReference>
<evidence type="ECO:0000256" key="5">
    <source>
        <dbReference type="ARBA" id="ARBA00022729"/>
    </source>
</evidence>
<keyword evidence="9" id="KW-1133">Transmembrane helix</keyword>
<feature type="domain" description="Gram-positive cocci surface proteins LPxTG" evidence="11">
    <location>
        <begin position="604"/>
        <end position="639"/>
    </location>
</feature>
<dbReference type="PANTHER" id="PTHR47566:SF1">
    <property type="entry name" value="PROTEIN NUD1"/>
    <property type="match status" value="1"/>
</dbReference>
<gene>
    <name evidence="12" type="ORF">HB897_08915</name>
</gene>
<dbReference type="InterPro" id="IPR025875">
    <property type="entry name" value="Leu-rich_rpt_4"/>
</dbReference>
<keyword evidence="4" id="KW-0433">Leucine-rich repeat</keyword>
<protein>
    <submittedName>
        <fullName evidence="12">LapB repeat-containing protein</fullName>
    </submittedName>
</protein>
<dbReference type="PANTHER" id="PTHR47566">
    <property type="match status" value="1"/>
</dbReference>
<dbReference type="Pfam" id="PF12799">
    <property type="entry name" value="LRR_4"/>
    <property type="match status" value="1"/>
</dbReference>
<keyword evidence="2" id="KW-0134">Cell wall</keyword>
<proteinExistence type="predicted"/>
<dbReference type="NCBIfam" id="NF033932">
    <property type="entry name" value="LapB_rpt_80"/>
    <property type="match status" value="2"/>
</dbReference>
<evidence type="ECO:0000256" key="3">
    <source>
        <dbReference type="ARBA" id="ARBA00022525"/>
    </source>
</evidence>
<keyword evidence="9" id="KW-0812">Transmembrane</keyword>
<dbReference type="InterPro" id="IPR013783">
    <property type="entry name" value="Ig-like_fold"/>
</dbReference>
<evidence type="ECO:0000256" key="9">
    <source>
        <dbReference type="SAM" id="Phobius"/>
    </source>
</evidence>
<dbReference type="SUPFAM" id="SSF52058">
    <property type="entry name" value="L domain-like"/>
    <property type="match status" value="1"/>
</dbReference>
<feature type="region of interest" description="Disordered" evidence="8">
    <location>
        <begin position="549"/>
        <end position="597"/>
    </location>
</feature>
<dbReference type="InterPro" id="IPR019931">
    <property type="entry name" value="LPXTG_anchor"/>
</dbReference>
<evidence type="ECO:0000256" key="10">
    <source>
        <dbReference type="SAM" id="SignalP"/>
    </source>
</evidence>
<feature type="transmembrane region" description="Helical" evidence="9">
    <location>
        <begin position="612"/>
        <end position="631"/>
    </location>
</feature>
<keyword evidence="9" id="KW-0472">Membrane</keyword>
<evidence type="ECO:0000256" key="6">
    <source>
        <dbReference type="ARBA" id="ARBA00022737"/>
    </source>
</evidence>
<dbReference type="RefSeq" id="WP_185383756.1">
    <property type="nucleotide sequence ID" value="NZ_JAARRG010000005.1"/>
</dbReference>
<dbReference type="InterPro" id="IPR052574">
    <property type="entry name" value="CDIRP"/>
</dbReference>
<evidence type="ECO:0000256" key="7">
    <source>
        <dbReference type="ARBA" id="ARBA00023088"/>
    </source>
</evidence>
<dbReference type="AlphaFoldDB" id="A0A7X0X2E3"/>
<dbReference type="Gene3D" id="3.80.10.10">
    <property type="entry name" value="Ribonuclease Inhibitor"/>
    <property type="match status" value="1"/>
</dbReference>
<name>A0A7X0X2E3_LISSE</name>
<dbReference type="InterPro" id="IPR014756">
    <property type="entry name" value="Ig_E-set"/>
</dbReference>
<evidence type="ECO:0000259" key="11">
    <source>
        <dbReference type="PROSITE" id="PS50847"/>
    </source>
</evidence>
<evidence type="ECO:0000313" key="13">
    <source>
        <dbReference type="Proteomes" id="UP000523362"/>
    </source>
</evidence>
<dbReference type="InterPro" id="IPR044056">
    <property type="entry name" value="InlI_Ig-like"/>
</dbReference>
<accession>A0A7X0X2E3</accession>
<keyword evidence="6" id="KW-0677">Repeat</keyword>
<reference evidence="12 13" key="1">
    <citation type="submission" date="2020-03" db="EMBL/GenBank/DDBJ databases">
        <title>Soil Listeria distribution.</title>
        <authorList>
            <person name="Liao J."/>
            <person name="Wiedmann M."/>
        </authorList>
    </citation>
    <scope>NUCLEOTIDE SEQUENCE [LARGE SCALE GENOMIC DNA]</scope>
    <source>
        <strain evidence="12 13">FSL L7-1560</strain>
    </source>
</reference>
<sequence length="639" mass="69418">MKLPRFILVFILGVTVASYLPVTAVNAESTTSQTTETEKSSQKTNQIVKNENVQAGVKTYNDYFPDDNLAKAVSSALGETADTEVTESKLAQLTSLSCIQQGIKDSAGIEYLTGLVYLNMNSNQLKNLDVSSNTALTTLYCSNNQITTLDVSKNTALIKLYCSNNQLTDIALGNNLNLNTLYCPGNELVTIDVSKNTGLTTFLCDENKLTNIDISKNEVLTYFSVTNNQLVNLDVSKNIALSNLYCSDNQLANIALNNTPALKYLHCDNNQLTSLDVGNLQSLVMIDCAGNKMKDLSKLRDSNLMSYNAIDQILEDATQIMNENKLVYAIPKDLLDKSGNLIQTIQPQNGGIYDAATRTITWDNLAVSGDVSYTFTSDDNLFSGTVTVPYAEKEAISISNDNEISYDAGITKTEAEFLADIHATVTPSSETLTSNFADVVDLTTAGDYLVTLKVAGSDVTKQVTVHVKENIAPTINLTSDDKISYMEGDTKTEAAFLADIHASVTPTNQTITSNFTNVVDFKTPGKYLVTLRTTGTNITKQVTVYVTKKPSKDTPITPVPPKKNPGKGNNEKANSGNYPEKKVNSKENGQNANNPALKVTTKELPKTGDSNLFGWTVIGFACIGFGALFLTKRKKKQTN</sequence>
<dbReference type="Proteomes" id="UP000523362">
    <property type="component" value="Unassembled WGS sequence"/>
</dbReference>
<keyword evidence="3" id="KW-0964">Secreted</keyword>
<dbReference type="Pfam" id="PF22508">
    <property type="entry name" value="InlJ_IG"/>
    <property type="match status" value="1"/>
</dbReference>
<dbReference type="Pfam" id="PF18981">
    <property type="entry name" value="InlK_D3"/>
    <property type="match status" value="2"/>
</dbReference>
<dbReference type="SUPFAM" id="SSF81296">
    <property type="entry name" value="E set domains"/>
    <property type="match status" value="1"/>
</dbReference>
<evidence type="ECO:0000313" key="12">
    <source>
        <dbReference type="EMBL" id="MBC1486345.1"/>
    </source>
</evidence>
<dbReference type="EMBL" id="JAARRG010000005">
    <property type="protein sequence ID" value="MBC1486345.1"/>
    <property type="molecule type" value="Genomic_DNA"/>
</dbReference>
<keyword evidence="7" id="KW-0572">Peptidoglycan-anchor</keyword>
<dbReference type="Gene3D" id="2.60.40.10">
    <property type="entry name" value="Immunoglobulins"/>
    <property type="match status" value="2"/>
</dbReference>
<evidence type="ECO:0000256" key="4">
    <source>
        <dbReference type="ARBA" id="ARBA00022614"/>
    </source>
</evidence>
<dbReference type="InterPro" id="IPR054717">
    <property type="entry name" value="InlJ_Ig-like"/>
</dbReference>
<comment type="caution">
    <text evidence="12">The sequence shown here is derived from an EMBL/GenBank/DDBJ whole genome shotgun (WGS) entry which is preliminary data.</text>
</comment>